<dbReference type="NCBIfam" id="TIGR00254">
    <property type="entry name" value="GGDEF"/>
    <property type="match status" value="1"/>
</dbReference>
<feature type="domain" description="PAC" evidence="1">
    <location>
        <begin position="998"/>
        <end position="1050"/>
    </location>
</feature>
<evidence type="ECO:0000259" key="3">
    <source>
        <dbReference type="PROSITE" id="PS50887"/>
    </source>
</evidence>
<dbReference type="InterPro" id="IPR000700">
    <property type="entry name" value="PAS-assoc_C"/>
</dbReference>
<evidence type="ECO:0000259" key="2">
    <source>
        <dbReference type="PROSITE" id="PS50883"/>
    </source>
</evidence>
<dbReference type="SMART" id="SM00086">
    <property type="entry name" value="PAC"/>
    <property type="match status" value="2"/>
</dbReference>
<feature type="domain" description="PAC" evidence="1">
    <location>
        <begin position="870"/>
        <end position="924"/>
    </location>
</feature>
<reference evidence="4 5" key="1">
    <citation type="submission" date="2021-05" db="EMBL/GenBank/DDBJ databases">
        <title>Molecular characterization for Shewanella algae harboring chromosomal blaOXA-55-like strains isolated from clinical and environment sample.</title>
        <authorList>
            <person name="Ohama Y."/>
            <person name="Aoki K."/>
            <person name="Harada S."/>
            <person name="Moriya K."/>
            <person name="Ishii Y."/>
            <person name="Tateda K."/>
        </authorList>
    </citation>
    <scope>NUCLEOTIDE SEQUENCE [LARGE SCALE GENOMIC DNA]</scope>
    <source>
        <strain evidence="4 5">LMG 23746</strain>
    </source>
</reference>
<dbReference type="InterPro" id="IPR052155">
    <property type="entry name" value="Biofilm_reg_signaling"/>
</dbReference>
<dbReference type="Gene3D" id="3.30.70.270">
    <property type="match status" value="1"/>
</dbReference>
<dbReference type="PROSITE" id="PS50883">
    <property type="entry name" value="EAL"/>
    <property type="match status" value="1"/>
</dbReference>
<dbReference type="SMART" id="SM00091">
    <property type="entry name" value="PAS"/>
    <property type="match status" value="1"/>
</dbReference>
<organism evidence="4 5">
    <name type="scientific">Shewanella algidipiscicola</name>
    <dbReference type="NCBI Taxonomy" id="614070"/>
    <lineage>
        <taxon>Bacteria</taxon>
        <taxon>Pseudomonadati</taxon>
        <taxon>Pseudomonadota</taxon>
        <taxon>Gammaproteobacteria</taxon>
        <taxon>Alteromonadales</taxon>
        <taxon>Shewanellaceae</taxon>
        <taxon>Shewanella</taxon>
    </lineage>
</organism>
<protein>
    <submittedName>
        <fullName evidence="4">Diguanylate cyclase</fullName>
    </submittedName>
</protein>
<dbReference type="Gene3D" id="3.30.450.20">
    <property type="entry name" value="PAS domain"/>
    <property type="match status" value="2"/>
</dbReference>
<dbReference type="EMBL" id="BPFB01000018">
    <property type="protein sequence ID" value="GIU46765.1"/>
    <property type="molecule type" value="Genomic_DNA"/>
</dbReference>
<name>A0ABQ4PGS7_9GAMM</name>
<accession>A0ABQ4PGS7</accession>
<dbReference type="RefSeq" id="WP_249038138.1">
    <property type="nucleotide sequence ID" value="NZ_BPFB01000018.1"/>
</dbReference>
<dbReference type="SMART" id="SM00052">
    <property type="entry name" value="EAL"/>
    <property type="match status" value="1"/>
</dbReference>
<keyword evidence="5" id="KW-1185">Reference proteome</keyword>
<dbReference type="CDD" id="cd00130">
    <property type="entry name" value="PAS"/>
    <property type="match status" value="2"/>
</dbReference>
<dbReference type="InterPro" id="IPR001633">
    <property type="entry name" value="EAL_dom"/>
</dbReference>
<dbReference type="SUPFAM" id="SSF63829">
    <property type="entry name" value="Calcium-dependent phosphotriesterase"/>
    <property type="match status" value="1"/>
</dbReference>
<dbReference type="Pfam" id="PF08447">
    <property type="entry name" value="PAS_3"/>
    <property type="match status" value="1"/>
</dbReference>
<dbReference type="SUPFAM" id="SSF82171">
    <property type="entry name" value="DPP6 N-terminal domain-like"/>
    <property type="match status" value="1"/>
</dbReference>
<dbReference type="SMART" id="SM00267">
    <property type="entry name" value="GGDEF"/>
    <property type="match status" value="1"/>
</dbReference>
<dbReference type="SUPFAM" id="SSF55785">
    <property type="entry name" value="PYP-like sensor domain (PAS domain)"/>
    <property type="match status" value="2"/>
</dbReference>
<dbReference type="CDD" id="cd01949">
    <property type="entry name" value="GGDEF"/>
    <property type="match status" value="1"/>
</dbReference>
<dbReference type="Gene3D" id="2.130.10.10">
    <property type="entry name" value="YVTN repeat-like/Quinoprotein amine dehydrogenase"/>
    <property type="match status" value="3"/>
</dbReference>
<dbReference type="InterPro" id="IPR001610">
    <property type="entry name" value="PAC"/>
</dbReference>
<dbReference type="InterPro" id="IPR000160">
    <property type="entry name" value="GGDEF_dom"/>
</dbReference>
<dbReference type="InterPro" id="IPR013783">
    <property type="entry name" value="Ig-like_fold"/>
</dbReference>
<dbReference type="InterPro" id="IPR043128">
    <property type="entry name" value="Rev_trsase/Diguanyl_cyclase"/>
</dbReference>
<dbReference type="InterPro" id="IPR015943">
    <property type="entry name" value="WD40/YVTN_repeat-like_dom_sf"/>
</dbReference>
<dbReference type="InterPro" id="IPR035919">
    <property type="entry name" value="EAL_sf"/>
</dbReference>
<feature type="domain" description="EAL" evidence="2">
    <location>
        <begin position="1224"/>
        <end position="1479"/>
    </location>
</feature>
<dbReference type="InterPro" id="IPR013655">
    <property type="entry name" value="PAS_fold_3"/>
</dbReference>
<evidence type="ECO:0000313" key="5">
    <source>
        <dbReference type="Proteomes" id="UP000761574"/>
    </source>
</evidence>
<sequence>MAFLFIGSLALPVHGDQLVQRVFNAHDGLHNAKVNDISFDKHGYTWLSTEEGLYRISNTKSRRIDKNVDGIRLSDEFIALTEPLSDTHLLVSTYANTYLYNMVSDEFSQFGSPVLFSHARRSGLLGLSQQNDGSYMLLNNVGELYRFDYPAMTLTFINALPHDPDSKWLALSVGESNQLILARKRELQLRDSLGMLKGVFAWTEANGLIKILFEDNQQRVWLGASSGLYRVHPDTLTVEKITQASFHISDISQDKQGFLWLAGRDELVKWHPDTGETNPLNAQLKSAADLNYLHAIAVDSNDLIWVGGSGSELALVADTAEFVLESYTQEPPYLLADDMVWTIFSQREWLWLGTDQGLIEINRQQGQSHLIPIAAMEVNDSVYNIKPLDAVHLLIGTTNGLFIYNRDNKQVVRFAQWTGGQSSLENKIIYLVYHDPLLTQRWWFVTATGLFYWDEGTDEVSLLPRQDVDGKRYQSSLRTIYRASDGKLWLGGGDQFGYIDKLGIYYSRSDVIDDGERAVDISYISEVEPGLLWLGTSPNGLMEYQPQTGLTERLTQNWQLECGSVYFIEQLADYRIVGCNNSLIRQTLANGQLLVIEKQDGLLNNELNDGASFYEPGVGLYIGSPNGVELIDVTKLSNRVVTDGIMLESMSIFFDGATKRALLPEPNSVVAPGARMISFQLTSSDFLTDAPLQLQYRLRRNNGQPPANYVLLQGQSQVNIAGLSAGVYTLDILSEQNGVWSQTPFSYSFSVEDYWWTSEWFKALISLVAIVSGLYFLMVRQKQLSAFKRVNRALRESEERLRQSLRGSDSELWEWHSDTGLFNLENRGGNFPCSEQRLLISIKEFPIHDEDRPRVIKAWQRLLNQQEVRIDVDYRYLRLDGTWGWTRVSGRPLEFDPVTGAIKKVAGIYSDITQQRRLEDDVKLLAQAFSNTSEGVLILDADERVKVSNRAAQTILQVSSEALIGCKFSALLSDNDLPSNMQADNHYIRILLQQALTWTGEHSFYTPDKKMCPVWLNLSTMTNEVGRVSHFVAVFSDISERKQTEAELRRLANYDVLTGLPNRTLFSARLAQSIQRAEAKDETLALVFLDLDRFKSVNDSYGHSMGDALLIEAAKRLQSCVSDEHTLCRFGGDEFLILLRNVNDIDAINHLCESLIRQIELPFELYGREFFISTSIGVSLWPDDTKQAETLIKNADQAMYHAKEEGRGNFQYYSAERNAQSLYHLKLEADLHKAIAREEFELHYQPQIDMLKDDRVVGMEALLRWHHPEEGYIRPDIFIKVAESCGLIIDIDRWVLKQACMQGAQWAKRYGDELQLSINISAVHFRQPDFIQGIEQALHTSGMPAHMLGLEITEGVLMKELHIAKEHLQALRILGIDVAIDDFGTGYSSLAYLRSFDVSTLKVDRSFLIDIANNPADQAIVSSIIELARNLKLTVVAEGVETKAQLEQVFSRGCYIIQGYYYAKPMAVPEFEAYLNAQQHAGITQ</sequence>
<dbReference type="Pfam" id="PF00563">
    <property type="entry name" value="EAL"/>
    <property type="match status" value="1"/>
</dbReference>
<dbReference type="Pfam" id="PF13426">
    <property type="entry name" value="PAS_9"/>
    <property type="match status" value="1"/>
</dbReference>
<dbReference type="Pfam" id="PF00990">
    <property type="entry name" value="GGDEF"/>
    <property type="match status" value="1"/>
</dbReference>
<dbReference type="InterPro" id="IPR029787">
    <property type="entry name" value="Nucleotide_cyclase"/>
</dbReference>
<evidence type="ECO:0000313" key="4">
    <source>
        <dbReference type="EMBL" id="GIU46765.1"/>
    </source>
</evidence>
<feature type="domain" description="GGDEF" evidence="3">
    <location>
        <begin position="1082"/>
        <end position="1215"/>
    </location>
</feature>
<proteinExistence type="predicted"/>
<dbReference type="Gene3D" id="2.60.40.10">
    <property type="entry name" value="Immunoglobulins"/>
    <property type="match status" value="1"/>
</dbReference>
<dbReference type="NCBIfam" id="TIGR00229">
    <property type="entry name" value="sensory_box"/>
    <property type="match status" value="1"/>
</dbReference>
<gene>
    <name evidence="4" type="ORF">TUM4630_18180</name>
</gene>
<dbReference type="Proteomes" id="UP000761574">
    <property type="component" value="Unassembled WGS sequence"/>
</dbReference>
<dbReference type="InterPro" id="IPR035965">
    <property type="entry name" value="PAS-like_dom_sf"/>
</dbReference>
<dbReference type="PANTHER" id="PTHR44757">
    <property type="entry name" value="DIGUANYLATE CYCLASE DGCP"/>
    <property type="match status" value="1"/>
</dbReference>
<dbReference type="CDD" id="cd01948">
    <property type="entry name" value="EAL"/>
    <property type="match status" value="1"/>
</dbReference>
<evidence type="ECO:0000259" key="1">
    <source>
        <dbReference type="PROSITE" id="PS50113"/>
    </source>
</evidence>
<comment type="caution">
    <text evidence="4">The sequence shown here is derived from an EMBL/GenBank/DDBJ whole genome shotgun (WGS) entry which is preliminary data.</text>
</comment>
<dbReference type="PANTHER" id="PTHR44757:SF2">
    <property type="entry name" value="BIOFILM ARCHITECTURE MAINTENANCE PROTEIN MBAA"/>
    <property type="match status" value="1"/>
</dbReference>
<dbReference type="Gene3D" id="3.20.20.450">
    <property type="entry name" value="EAL domain"/>
    <property type="match status" value="1"/>
</dbReference>
<dbReference type="SUPFAM" id="SSF55073">
    <property type="entry name" value="Nucleotide cyclase"/>
    <property type="match status" value="1"/>
</dbReference>
<dbReference type="PROSITE" id="PS50113">
    <property type="entry name" value="PAC"/>
    <property type="match status" value="2"/>
</dbReference>
<dbReference type="InterPro" id="IPR000014">
    <property type="entry name" value="PAS"/>
</dbReference>
<dbReference type="PROSITE" id="PS50887">
    <property type="entry name" value="GGDEF"/>
    <property type="match status" value="1"/>
</dbReference>
<dbReference type="SUPFAM" id="SSF141868">
    <property type="entry name" value="EAL domain-like"/>
    <property type="match status" value="1"/>
</dbReference>